<evidence type="ECO:0000259" key="1">
    <source>
        <dbReference type="Pfam" id="PF13470"/>
    </source>
</evidence>
<gene>
    <name evidence="2" type="ORF">GCM10008101_04130</name>
</gene>
<dbReference type="PANTHER" id="PTHR34610">
    <property type="entry name" value="SSL7007 PROTEIN"/>
    <property type="match status" value="1"/>
</dbReference>
<dbReference type="Pfam" id="PF13470">
    <property type="entry name" value="PIN_3"/>
    <property type="match status" value="1"/>
</dbReference>
<keyword evidence="3" id="KW-1185">Reference proteome</keyword>
<reference evidence="3" key="1">
    <citation type="journal article" date="2019" name="Int. J. Syst. Evol. Microbiol.">
        <title>The Global Catalogue of Microorganisms (GCM) 10K type strain sequencing project: providing services to taxonomists for standard genome sequencing and annotation.</title>
        <authorList>
            <consortium name="The Broad Institute Genomics Platform"/>
            <consortium name="The Broad Institute Genome Sequencing Center for Infectious Disease"/>
            <person name="Wu L."/>
            <person name="Ma J."/>
        </authorList>
    </citation>
    <scope>NUCLEOTIDE SEQUENCE [LARGE SCALE GENOMIC DNA]</scope>
    <source>
        <strain evidence="3">KCTC 22558</strain>
    </source>
</reference>
<dbReference type="EMBL" id="BMXY01000001">
    <property type="protein sequence ID" value="GGZ54138.1"/>
    <property type="molecule type" value="Genomic_DNA"/>
</dbReference>
<dbReference type="SUPFAM" id="SSF88723">
    <property type="entry name" value="PIN domain-like"/>
    <property type="match status" value="1"/>
</dbReference>
<proteinExistence type="predicted"/>
<dbReference type="InterPro" id="IPR002850">
    <property type="entry name" value="PIN_toxin-like"/>
</dbReference>
<name>A0ABQ3BQ94_9GAMM</name>
<accession>A0ABQ3BQ94</accession>
<dbReference type="InterPro" id="IPR002716">
    <property type="entry name" value="PIN_dom"/>
</dbReference>
<sequence length="149" mass="16528">MACVVPTFVLDTNGWLDLLVFRDRSLDGFETAARVGALRIAIDERALEELARVLRYEPLRLSEADALACHAAASALAAHLAIDTRPQLPRCRDPDDQMFLEIAVTAGADAIISRDAELLRLHRRMQREHGVAIVTPAGWRDVATQMSKR</sequence>
<dbReference type="InterPro" id="IPR029060">
    <property type="entry name" value="PIN-like_dom_sf"/>
</dbReference>
<evidence type="ECO:0000313" key="3">
    <source>
        <dbReference type="Proteomes" id="UP000643403"/>
    </source>
</evidence>
<protein>
    <recommendedName>
        <fullName evidence="1">PIN domain-containing protein</fullName>
    </recommendedName>
</protein>
<dbReference type="PANTHER" id="PTHR34610:SF3">
    <property type="entry name" value="SSL7007 PROTEIN"/>
    <property type="match status" value="1"/>
</dbReference>
<organism evidence="2 3">
    <name type="scientific">Cognatilysobacter xinjiangensis</name>
    <dbReference type="NCBI Taxonomy" id="546892"/>
    <lineage>
        <taxon>Bacteria</taxon>
        <taxon>Pseudomonadati</taxon>
        <taxon>Pseudomonadota</taxon>
        <taxon>Gammaproteobacteria</taxon>
        <taxon>Lysobacterales</taxon>
        <taxon>Lysobacteraceae</taxon>
        <taxon>Cognatilysobacter</taxon>
    </lineage>
</organism>
<dbReference type="NCBIfam" id="TIGR00305">
    <property type="entry name" value="putative toxin-antitoxin system toxin component, PIN family"/>
    <property type="match status" value="1"/>
</dbReference>
<feature type="domain" description="PIN" evidence="1">
    <location>
        <begin position="8"/>
        <end position="116"/>
    </location>
</feature>
<comment type="caution">
    <text evidence="2">The sequence shown here is derived from an EMBL/GenBank/DDBJ whole genome shotgun (WGS) entry which is preliminary data.</text>
</comment>
<dbReference type="Proteomes" id="UP000643403">
    <property type="component" value="Unassembled WGS sequence"/>
</dbReference>
<evidence type="ECO:0000313" key="2">
    <source>
        <dbReference type="EMBL" id="GGZ54138.1"/>
    </source>
</evidence>